<proteinExistence type="inferred from homology"/>
<protein>
    <submittedName>
        <fullName evidence="7">Amino acid/amide ABC transporter substrate-binding protein, HAAT family</fullName>
    </submittedName>
</protein>
<name>A0A285VUI1_9MICO</name>
<dbReference type="Gene3D" id="3.40.50.2300">
    <property type="match status" value="2"/>
</dbReference>
<dbReference type="Pfam" id="PF13458">
    <property type="entry name" value="Peripla_BP_6"/>
    <property type="match status" value="1"/>
</dbReference>
<keyword evidence="4" id="KW-0029">Amino-acid transport</keyword>
<dbReference type="CDD" id="cd06334">
    <property type="entry name" value="PBP1_ABC_ligand_binding-like"/>
    <property type="match status" value="1"/>
</dbReference>
<evidence type="ECO:0000313" key="7">
    <source>
        <dbReference type="EMBL" id="SOC56886.1"/>
    </source>
</evidence>
<keyword evidence="3 5" id="KW-0732">Signal</keyword>
<dbReference type="EMBL" id="OBQK01000009">
    <property type="protein sequence ID" value="SOC56886.1"/>
    <property type="molecule type" value="Genomic_DNA"/>
</dbReference>
<dbReference type="AlphaFoldDB" id="A0A285VUI1"/>
<dbReference type="PROSITE" id="PS51257">
    <property type="entry name" value="PROKAR_LIPOPROTEIN"/>
    <property type="match status" value="1"/>
</dbReference>
<dbReference type="InterPro" id="IPR000709">
    <property type="entry name" value="Leu_Ile_Val-bd"/>
</dbReference>
<feature type="domain" description="Leucine-binding protein" evidence="6">
    <location>
        <begin position="36"/>
        <end position="389"/>
    </location>
</feature>
<dbReference type="PANTHER" id="PTHR47235:SF1">
    <property type="entry name" value="BLR6548 PROTEIN"/>
    <property type="match status" value="1"/>
</dbReference>
<comment type="similarity">
    <text evidence="1">Belongs to the leucine-binding protein family.</text>
</comment>
<evidence type="ECO:0000256" key="5">
    <source>
        <dbReference type="SAM" id="SignalP"/>
    </source>
</evidence>
<evidence type="ECO:0000259" key="6">
    <source>
        <dbReference type="Pfam" id="PF13458"/>
    </source>
</evidence>
<feature type="signal peptide" evidence="5">
    <location>
        <begin position="1"/>
        <end position="22"/>
    </location>
</feature>
<evidence type="ECO:0000256" key="3">
    <source>
        <dbReference type="ARBA" id="ARBA00022729"/>
    </source>
</evidence>
<reference evidence="8" key="1">
    <citation type="submission" date="2017-08" db="EMBL/GenBank/DDBJ databases">
        <authorList>
            <person name="Varghese N."/>
            <person name="Submissions S."/>
        </authorList>
    </citation>
    <scope>NUCLEOTIDE SEQUENCE [LARGE SCALE GENOMIC DNA]</scope>
    <source>
        <strain evidence="8">USBA17B2</strain>
    </source>
</reference>
<dbReference type="GO" id="GO:0006865">
    <property type="term" value="P:amino acid transport"/>
    <property type="evidence" value="ECO:0007669"/>
    <property type="project" value="UniProtKB-KW"/>
</dbReference>
<accession>A0A285VUI1</accession>
<keyword evidence="2" id="KW-0813">Transport</keyword>
<dbReference type="Proteomes" id="UP000219688">
    <property type="component" value="Unassembled WGS sequence"/>
</dbReference>
<dbReference type="InterPro" id="IPR028082">
    <property type="entry name" value="Peripla_BP_I"/>
</dbReference>
<dbReference type="InterPro" id="IPR028081">
    <property type="entry name" value="Leu-bd"/>
</dbReference>
<dbReference type="STRING" id="1122622.GCA_000421185_02916"/>
<dbReference type="PANTHER" id="PTHR47235">
    <property type="entry name" value="BLR6548 PROTEIN"/>
    <property type="match status" value="1"/>
</dbReference>
<evidence type="ECO:0000256" key="4">
    <source>
        <dbReference type="ARBA" id="ARBA00022970"/>
    </source>
</evidence>
<feature type="chain" id="PRO_5039179416" evidence="5">
    <location>
        <begin position="23"/>
        <end position="401"/>
    </location>
</feature>
<dbReference type="SUPFAM" id="SSF53822">
    <property type="entry name" value="Periplasmic binding protein-like I"/>
    <property type="match status" value="1"/>
</dbReference>
<sequence length="401" mass="41939">MNRTRRGALVASLAALSLGLSACGGGDGGAGDDAAPIQIGIIADLTGATGDVGTPYNQGMLAYIDHLNAEGGIDGRLIEADSNDYAYEVPQAEDLYRQYVNDGVVAVQGWGTGDTEALSSRVGSDELPFMSGSFAESLTDPEEAPYNFVVAPTYSDQMRIALNWIAEDAGGEAEVAVFHNDSPFGQAPVADGEAWIEEQGLGLGYQAYPMPGGQQNYVGLLSQAQSQGAKYIVIQNVASPAALVARDIADQNLDMKIVCLNWCANELFITTAGEEAAEGHMLVQPFAPLAAEKEGHGVITEYIEAEGVDAAEVGTSWVQGWYVMHVMAEGIRHAIENNGDEELTGAMIRESLETMGGIDTGGVVGDGTVEFSAESHRGSTSAGIYMAEGGQMVEVEAGATP</sequence>
<evidence type="ECO:0000256" key="1">
    <source>
        <dbReference type="ARBA" id="ARBA00010062"/>
    </source>
</evidence>
<dbReference type="RefSeq" id="WP_097188760.1">
    <property type="nucleotide sequence ID" value="NZ_OBQK01000009.1"/>
</dbReference>
<gene>
    <name evidence="7" type="ORF">SAMN05421879_10996</name>
</gene>
<keyword evidence="8" id="KW-1185">Reference proteome</keyword>
<organism evidence="7 8">
    <name type="scientific">Ornithinimicrobium cerasi</name>
    <dbReference type="NCBI Taxonomy" id="2248773"/>
    <lineage>
        <taxon>Bacteria</taxon>
        <taxon>Bacillati</taxon>
        <taxon>Actinomycetota</taxon>
        <taxon>Actinomycetes</taxon>
        <taxon>Micrococcales</taxon>
        <taxon>Ornithinimicrobiaceae</taxon>
        <taxon>Ornithinimicrobium</taxon>
    </lineage>
</organism>
<dbReference type="PRINTS" id="PR00337">
    <property type="entry name" value="LEUILEVALBP"/>
</dbReference>
<evidence type="ECO:0000313" key="8">
    <source>
        <dbReference type="Proteomes" id="UP000219688"/>
    </source>
</evidence>
<evidence type="ECO:0000256" key="2">
    <source>
        <dbReference type="ARBA" id="ARBA00022448"/>
    </source>
</evidence>